<keyword evidence="6" id="KW-0654">Proteoglycan</keyword>
<evidence type="ECO:0000256" key="16">
    <source>
        <dbReference type="SAM" id="MobiDB-lite"/>
    </source>
</evidence>
<keyword evidence="3 17" id="KW-0812">Transmembrane</keyword>
<evidence type="ECO:0000256" key="15">
    <source>
        <dbReference type="ARBA" id="ARBA00041099"/>
    </source>
</evidence>
<dbReference type="GeneID" id="108570031"/>
<evidence type="ECO:0000256" key="17">
    <source>
        <dbReference type="SAM" id="Phobius"/>
    </source>
</evidence>
<evidence type="ECO:0000256" key="9">
    <source>
        <dbReference type="ARBA" id="ARBA00023157"/>
    </source>
</evidence>
<evidence type="ECO:0000256" key="8">
    <source>
        <dbReference type="ARBA" id="ARBA00023136"/>
    </source>
</evidence>
<feature type="compositionally biased region" description="Polar residues" evidence="16">
    <location>
        <begin position="779"/>
        <end position="792"/>
    </location>
</feature>
<dbReference type="PROSITE" id="PS50835">
    <property type="entry name" value="IG_LIKE"/>
    <property type="match status" value="3"/>
</dbReference>
<dbReference type="PANTHER" id="PTHR44170:SF33">
    <property type="entry name" value="BROTHER OF IHOG, ISOFORM G-RELATED"/>
    <property type="match status" value="1"/>
</dbReference>
<dbReference type="InterPro" id="IPR003961">
    <property type="entry name" value="FN3_dom"/>
</dbReference>
<evidence type="ECO:0000313" key="22">
    <source>
        <dbReference type="RefSeq" id="XP_017787342.1"/>
    </source>
</evidence>
<keyword evidence="8 17" id="KW-0472">Membrane</keyword>
<dbReference type="Gene3D" id="2.60.40.10">
    <property type="entry name" value="Immunoglobulins"/>
    <property type="match status" value="5"/>
</dbReference>
<evidence type="ECO:0000256" key="5">
    <source>
        <dbReference type="ARBA" id="ARBA00022737"/>
    </source>
</evidence>
<evidence type="ECO:0000256" key="14">
    <source>
        <dbReference type="ARBA" id="ARBA00038530"/>
    </source>
</evidence>
<evidence type="ECO:0000313" key="21">
    <source>
        <dbReference type="Proteomes" id="UP000695000"/>
    </source>
</evidence>
<accession>A0ABM1NKJ3</accession>
<keyword evidence="11" id="KW-0393">Immunoglobulin domain</keyword>
<evidence type="ECO:0000259" key="19">
    <source>
        <dbReference type="PROSITE" id="PS50835"/>
    </source>
</evidence>
<dbReference type="InterPro" id="IPR007110">
    <property type="entry name" value="Ig-like_dom"/>
</dbReference>
<feature type="domain" description="Ig-like" evidence="19">
    <location>
        <begin position="235"/>
        <end position="321"/>
    </location>
</feature>
<keyword evidence="21" id="KW-1185">Reference proteome</keyword>
<organism evidence="21 23">
    <name type="scientific">Nicrophorus vespilloides</name>
    <name type="common">Boreal carrion beetle</name>
    <dbReference type="NCBI Taxonomy" id="110193"/>
    <lineage>
        <taxon>Eukaryota</taxon>
        <taxon>Metazoa</taxon>
        <taxon>Ecdysozoa</taxon>
        <taxon>Arthropoda</taxon>
        <taxon>Hexapoda</taxon>
        <taxon>Insecta</taxon>
        <taxon>Pterygota</taxon>
        <taxon>Neoptera</taxon>
        <taxon>Endopterygota</taxon>
        <taxon>Coleoptera</taxon>
        <taxon>Polyphaga</taxon>
        <taxon>Staphyliniformia</taxon>
        <taxon>Silphidae</taxon>
        <taxon>Nicrophorinae</taxon>
        <taxon>Nicrophorus</taxon>
    </lineage>
</organism>
<dbReference type="InterPro" id="IPR013783">
    <property type="entry name" value="Ig-like_fold"/>
</dbReference>
<dbReference type="Pfam" id="PF13927">
    <property type="entry name" value="Ig_3"/>
    <property type="match status" value="2"/>
</dbReference>
<feature type="signal peptide" evidence="18">
    <location>
        <begin position="1"/>
        <end position="18"/>
    </location>
</feature>
<dbReference type="CDD" id="cd00063">
    <property type="entry name" value="FN3"/>
    <property type="match status" value="2"/>
</dbReference>
<dbReference type="InterPro" id="IPR036116">
    <property type="entry name" value="FN3_sf"/>
</dbReference>
<evidence type="ECO:0000256" key="12">
    <source>
        <dbReference type="ARBA" id="ARBA00037573"/>
    </source>
</evidence>
<dbReference type="SMART" id="SM00409">
    <property type="entry name" value="IG"/>
    <property type="match status" value="4"/>
</dbReference>
<dbReference type="Pfam" id="PF00041">
    <property type="entry name" value="fn3"/>
    <property type="match status" value="2"/>
</dbReference>
<comment type="similarity">
    <text evidence="13">Belongs to the immunoglobulin superfamily. IHOG family.</text>
</comment>
<dbReference type="SUPFAM" id="SSF49265">
    <property type="entry name" value="Fibronectin type III"/>
    <property type="match status" value="1"/>
</dbReference>
<keyword evidence="7 17" id="KW-1133">Transmembrane helix</keyword>
<evidence type="ECO:0000256" key="7">
    <source>
        <dbReference type="ARBA" id="ARBA00022989"/>
    </source>
</evidence>
<keyword evidence="4 18" id="KW-0732">Signal</keyword>
<feature type="domain" description="Fibronectin type-III" evidence="20">
    <location>
        <begin position="451"/>
        <end position="550"/>
    </location>
</feature>
<feature type="chain" id="PRO_5045022796" description="Interference hedgehog" evidence="18">
    <location>
        <begin position="19"/>
        <end position="844"/>
    </location>
</feature>
<dbReference type="PANTHER" id="PTHR44170">
    <property type="entry name" value="PROTEIN SIDEKICK"/>
    <property type="match status" value="1"/>
</dbReference>
<evidence type="ECO:0000313" key="23">
    <source>
        <dbReference type="RefSeq" id="XP_017787343.1"/>
    </source>
</evidence>
<proteinExistence type="inferred from homology"/>
<dbReference type="InterPro" id="IPR036179">
    <property type="entry name" value="Ig-like_dom_sf"/>
</dbReference>
<dbReference type="Proteomes" id="UP000695000">
    <property type="component" value="Unplaced"/>
</dbReference>
<feature type="compositionally biased region" description="Basic residues" evidence="16">
    <location>
        <begin position="823"/>
        <end position="833"/>
    </location>
</feature>
<keyword evidence="5" id="KW-0677">Repeat</keyword>
<dbReference type="SMART" id="SM00060">
    <property type="entry name" value="FN3"/>
    <property type="match status" value="2"/>
</dbReference>
<evidence type="ECO:0000256" key="3">
    <source>
        <dbReference type="ARBA" id="ARBA00022692"/>
    </source>
</evidence>
<dbReference type="SUPFAM" id="SSF48726">
    <property type="entry name" value="Immunoglobulin"/>
    <property type="match status" value="4"/>
</dbReference>
<protein>
    <recommendedName>
        <fullName evidence="15">Interference hedgehog</fullName>
    </recommendedName>
</protein>
<feature type="domain" description="Fibronectin type-III" evidence="20">
    <location>
        <begin position="558"/>
        <end position="653"/>
    </location>
</feature>
<dbReference type="InterPro" id="IPR003599">
    <property type="entry name" value="Ig_sub"/>
</dbReference>
<gene>
    <name evidence="22 23" type="primary">LOC108570031</name>
</gene>
<comment type="subcellular location">
    <subcellularLocation>
        <location evidence="1">Membrane</location>
        <topology evidence="1">Single-pass type I membrane protein</topology>
    </subcellularLocation>
</comment>
<keyword evidence="10" id="KW-0325">Glycoprotein</keyword>
<evidence type="ECO:0000256" key="6">
    <source>
        <dbReference type="ARBA" id="ARBA00022974"/>
    </source>
</evidence>
<comment type="function">
    <text evidence="12">Mediates response to the active Hedgehog (Hh) protein signal in embryos, functioning upstream or at the level of patched (ptc).</text>
</comment>
<evidence type="ECO:0000256" key="11">
    <source>
        <dbReference type="ARBA" id="ARBA00023319"/>
    </source>
</evidence>
<evidence type="ECO:0000256" key="18">
    <source>
        <dbReference type="SAM" id="SignalP"/>
    </source>
</evidence>
<comment type="subunit">
    <text evidence="14">Homodimer. Heterotetramer; 2 iHog chains bind 2 hh chains when facilitated by heparin, heparin is required to promote high-affinity interactions between hh and iHog.</text>
</comment>
<evidence type="ECO:0000256" key="10">
    <source>
        <dbReference type="ARBA" id="ARBA00023180"/>
    </source>
</evidence>
<evidence type="ECO:0000256" key="1">
    <source>
        <dbReference type="ARBA" id="ARBA00004479"/>
    </source>
</evidence>
<dbReference type="SMART" id="SM00408">
    <property type="entry name" value="IGc2"/>
    <property type="match status" value="4"/>
</dbReference>
<evidence type="ECO:0000256" key="4">
    <source>
        <dbReference type="ARBA" id="ARBA00022729"/>
    </source>
</evidence>
<keyword evidence="2" id="KW-0358">Heparin-binding</keyword>
<dbReference type="InterPro" id="IPR003598">
    <property type="entry name" value="Ig_sub2"/>
</dbReference>
<dbReference type="RefSeq" id="XP_017787342.1">
    <property type="nucleotide sequence ID" value="XM_017931853.1"/>
</dbReference>
<sequence length="844" mass="93901">MGWFEVISFYAALVHVLGSITSVASEVGRIHKISSPTSIALPLNDETILICEMNIVPDKFEWRFYKLDESQVSNPNALLNLTRDYVELPPKRFTNDKKKSTLTIKLTNSSSAGDYQCLAHYGASVVASVPDRITLTTLRNFPVQHTTHAVVSSGNTVVWKCDPPYSNPAAYVDYYYKDKPCPNSQGSSLVLQNIAEDQSGLYKCQAMNSLNPSSKVTSSGNLNITVKAHMQAEKPRFIVQPQSIYILQKGQTLFLECGAVGTPVPTVSWEKKNGILPKNRTEFVAGGLRIVDVVPEDDGVYICKYSNYKGSATHLITAMYNEEPTIIHGPKSTHAKEGENLELECTARGVPQPRITWFLNGQNVLGDKNIEAVENILYFVPFEKRHAGIIQCFATNMYGTTYSSADLEVIPKQISSANAVEDVVVAPVVPNHKRGKNNKKLKHKGTAEMIPPGRPIISRLNDESVVVRWFVPTNDGLPIQFFKVQYKELGPGKRSKWKTTNNDIAPNIRSYEVNNLKPEHTYKFRIAAVYSNNDNKLSPISDKFHLIRADFSTNNPLPIPILKHTETINTTSIRIFWEYTPFPNITVDGFYVNYMSASSAGDYMKATVEDEKTNTYIITHLIPDTVYDIKLQSFNSKMAGLFSPILKQKTDKLATESPLTTTVKSKSTDESASDSQLYIFIGVGVLVVTVLLSVVVPLIICTKWKQSKEAVNARGERTNKSSADEISHHIQAEANEYVVTQKNSKNNGCGPNRITITANPLADADNKSQNMIEMSCLSSQNNNCTSSASADGQDQQPSQQQQQQQQQQPQQNQQPQEQTMMIKAKHKSKRRKHAVDGSSGENFV</sequence>
<evidence type="ECO:0000256" key="13">
    <source>
        <dbReference type="ARBA" id="ARBA00038144"/>
    </source>
</evidence>
<feature type="compositionally biased region" description="Low complexity" evidence="16">
    <location>
        <begin position="793"/>
        <end position="818"/>
    </location>
</feature>
<dbReference type="RefSeq" id="XP_017787343.1">
    <property type="nucleotide sequence ID" value="XM_017931854.1"/>
</dbReference>
<feature type="transmembrane region" description="Helical" evidence="17">
    <location>
        <begin position="677"/>
        <end position="700"/>
    </location>
</feature>
<feature type="domain" description="Ig-like" evidence="19">
    <location>
        <begin position="324"/>
        <end position="408"/>
    </location>
</feature>
<feature type="region of interest" description="Disordered" evidence="16">
    <location>
        <begin position="779"/>
        <end position="844"/>
    </location>
</feature>
<evidence type="ECO:0000259" key="20">
    <source>
        <dbReference type="PROSITE" id="PS50853"/>
    </source>
</evidence>
<dbReference type="PROSITE" id="PS50853">
    <property type="entry name" value="FN3"/>
    <property type="match status" value="2"/>
</dbReference>
<evidence type="ECO:0000256" key="2">
    <source>
        <dbReference type="ARBA" id="ARBA00022674"/>
    </source>
</evidence>
<name>A0ABM1NKJ3_NICVS</name>
<reference evidence="22 23" key="1">
    <citation type="submission" date="2025-05" db="UniProtKB">
        <authorList>
            <consortium name="RefSeq"/>
        </authorList>
    </citation>
    <scope>IDENTIFICATION</scope>
    <source>
        <tissue evidence="22 23">Whole Larva</tissue>
    </source>
</reference>
<keyword evidence="9" id="KW-1015">Disulfide bond</keyword>
<feature type="domain" description="Ig-like" evidence="19">
    <location>
        <begin position="130"/>
        <end position="217"/>
    </location>
</feature>